<dbReference type="AlphaFoldDB" id="A0A916Y6X1"/>
<proteinExistence type="predicted"/>
<organism evidence="4 5">
    <name type="scientific">Microbacterium faecale</name>
    <dbReference type="NCBI Taxonomy" id="1804630"/>
    <lineage>
        <taxon>Bacteria</taxon>
        <taxon>Bacillati</taxon>
        <taxon>Actinomycetota</taxon>
        <taxon>Actinomycetes</taxon>
        <taxon>Micrococcales</taxon>
        <taxon>Microbacteriaceae</taxon>
        <taxon>Microbacterium</taxon>
    </lineage>
</organism>
<accession>A0A916Y6X1</accession>
<dbReference type="InterPro" id="IPR024412">
    <property type="entry name" value="Lsr2_dim_dom"/>
</dbReference>
<keyword evidence="1" id="KW-0238">DNA-binding</keyword>
<dbReference type="Proteomes" id="UP000633205">
    <property type="component" value="Unassembled WGS sequence"/>
</dbReference>
<comment type="caution">
    <text evidence="4">The sequence shown here is derived from an EMBL/GenBank/DDBJ whole genome shotgun (WGS) entry which is preliminary data.</text>
</comment>
<sequence length="88" mass="9326">MTFSLDGKVYEIDLTEGNAAKLREAFAPYISAGRRTASSAKSRVRGSAPSGGGRDLTAVRSWARANGHQVSDRGRVPATILEAYDAAN</sequence>
<reference evidence="4" key="2">
    <citation type="submission" date="2020-09" db="EMBL/GenBank/DDBJ databases">
        <authorList>
            <person name="Sun Q."/>
            <person name="Zhou Y."/>
        </authorList>
    </citation>
    <scope>NUCLEOTIDE SEQUENCE</scope>
    <source>
        <strain evidence="4">CGMCC 1.15152</strain>
    </source>
</reference>
<dbReference type="Pfam" id="PF11774">
    <property type="entry name" value="Lsr2"/>
    <property type="match status" value="1"/>
</dbReference>
<evidence type="ECO:0000259" key="3">
    <source>
        <dbReference type="Pfam" id="PF23359"/>
    </source>
</evidence>
<dbReference type="Gene3D" id="4.10.320.10">
    <property type="entry name" value="E3-binding domain"/>
    <property type="match status" value="1"/>
</dbReference>
<evidence type="ECO:0000313" key="4">
    <source>
        <dbReference type="EMBL" id="GGD32845.1"/>
    </source>
</evidence>
<dbReference type="GO" id="GO:0003677">
    <property type="term" value="F:DNA binding"/>
    <property type="evidence" value="ECO:0007669"/>
    <property type="project" value="UniProtKB-KW"/>
</dbReference>
<gene>
    <name evidence="4" type="ORF">GCM10010915_11540</name>
</gene>
<evidence type="ECO:0000313" key="5">
    <source>
        <dbReference type="Proteomes" id="UP000633205"/>
    </source>
</evidence>
<dbReference type="Pfam" id="PF23359">
    <property type="entry name" value="Lsr2_DNA-bd"/>
    <property type="match status" value="1"/>
</dbReference>
<feature type="domain" description="Lsr2 dimerization" evidence="2">
    <location>
        <begin position="2"/>
        <end position="36"/>
    </location>
</feature>
<dbReference type="InterPro" id="IPR055370">
    <property type="entry name" value="Lsr2_DNA-bd"/>
</dbReference>
<evidence type="ECO:0000256" key="1">
    <source>
        <dbReference type="ARBA" id="ARBA00023125"/>
    </source>
</evidence>
<dbReference type="GO" id="GO:0016746">
    <property type="term" value="F:acyltransferase activity"/>
    <property type="evidence" value="ECO:0007669"/>
    <property type="project" value="InterPro"/>
</dbReference>
<reference evidence="4" key="1">
    <citation type="journal article" date="2014" name="Int. J. Syst. Evol. Microbiol.">
        <title>Complete genome sequence of Corynebacterium casei LMG S-19264T (=DSM 44701T), isolated from a smear-ripened cheese.</title>
        <authorList>
            <consortium name="US DOE Joint Genome Institute (JGI-PGF)"/>
            <person name="Walter F."/>
            <person name="Albersmeier A."/>
            <person name="Kalinowski J."/>
            <person name="Ruckert C."/>
        </authorList>
    </citation>
    <scope>NUCLEOTIDE SEQUENCE</scope>
    <source>
        <strain evidence="4">CGMCC 1.15152</strain>
    </source>
</reference>
<dbReference type="Gene3D" id="3.30.60.230">
    <property type="entry name" value="Lsr2, dimerization domain"/>
    <property type="match status" value="1"/>
</dbReference>
<keyword evidence="5" id="KW-1185">Reference proteome</keyword>
<feature type="domain" description="Lsr2 DNA-binding" evidence="3">
    <location>
        <begin position="53"/>
        <end position="87"/>
    </location>
</feature>
<dbReference type="EMBL" id="BMHO01000001">
    <property type="protein sequence ID" value="GGD32845.1"/>
    <property type="molecule type" value="Genomic_DNA"/>
</dbReference>
<dbReference type="InterPro" id="IPR042261">
    <property type="entry name" value="Lsr2-like_dimerization"/>
</dbReference>
<protein>
    <submittedName>
        <fullName evidence="4">Lsr2 family protein</fullName>
    </submittedName>
</protein>
<evidence type="ECO:0000259" key="2">
    <source>
        <dbReference type="Pfam" id="PF11774"/>
    </source>
</evidence>
<dbReference type="InterPro" id="IPR036625">
    <property type="entry name" value="E3-bd_dom_sf"/>
</dbReference>
<name>A0A916Y6X1_9MICO</name>